<dbReference type="GO" id="GO:0055085">
    <property type="term" value="P:transmembrane transport"/>
    <property type="evidence" value="ECO:0007669"/>
    <property type="project" value="InterPro"/>
</dbReference>
<feature type="transmembrane region" description="Helical" evidence="7">
    <location>
        <begin position="248"/>
        <end position="272"/>
    </location>
</feature>
<dbReference type="CDD" id="cd06261">
    <property type="entry name" value="TM_PBP2"/>
    <property type="match status" value="1"/>
</dbReference>
<reference evidence="9 10" key="1">
    <citation type="submission" date="2019-02" db="EMBL/GenBank/DDBJ databases">
        <title>Kribbella capetownensis sp. nov. and Kribbella speibonae sp. nov., isolated from soil.</title>
        <authorList>
            <person name="Curtis S.M."/>
            <person name="Norton I."/>
            <person name="Everest G.J."/>
            <person name="Meyers P.R."/>
        </authorList>
    </citation>
    <scope>NUCLEOTIDE SEQUENCE [LARGE SCALE GENOMIC DNA]</scope>
    <source>
        <strain evidence="9 10">YM55</strain>
    </source>
</reference>
<dbReference type="InterPro" id="IPR051393">
    <property type="entry name" value="ABC_transporter_permease"/>
</dbReference>
<gene>
    <name evidence="9" type="ORF">E0H92_24050</name>
</gene>
<evidence type="ECO:0000256" key="2">
    <source>
        <dbReference type="ARBA" id="ARBA00022448"/>
    </source>
</evidence>
<comment type="similarity">
    <text evidence="7">Belongs to the binding-protein-dependent transport system permease family.</text>
</comment>
<evidence type="ECO:0000313" key="9">
    <source>
        <dbReference type="EMBL" id="TCC36558.1"/>
    </source>
</evidence>
<feature type="transmembrane region" description="Helical" evidence="7">
    <location>
        <begin position="91"/>
        <end position="114"/>
    </location>
</feature>
<dbReference type="InterPro" id="IPR035906">
    <property type="entry name" value="MetI-like_sf"/>
</dbReference>
<feature type="domain" description="ABC transmembrane type-1" evidence="8">
    <location>
        <begin position="55"/>
        <end position="269"/>
    </location>
</feature>
<feature type="transmembrane region" description="Helical" evidence="7">
    <location>
        <begin position="55"/>
        <end position="79"/>
    </location>
</feature>
<evidence type="ECO:0000256" key="4">
    <source>
        <dbReference type="ARBA" id="ARBA00022692"/>
    </source>
</evidence>
<keyword evidence="6 7" id="KW-0472">Membrane</keyword>
<evidence type="ECO:0000256" key="6">
    <source>
        <dbReference type="ARBA" id="ARBA00023136"/>
    </source>
</evidence>
<dbReference type="Proteomes" id="UP000294225">
    <property type="component" value="Unassembled WGS sequence"/>
</dbReference>
<proteinExistence type="inferred from homology"/>
<keyword evidence="3" id="KW-1003">Cell membrane</keyword>
<feature type="transmembrane region" description="Helical" evidence="7">
    <location>
        <begin position="196"/>
        <end position="216"/>
    </location>
</feature>
<organism evidence="9 10">
    <name type="scientific">Kribbella speibonae</name>
    <dbReference type="NCBI Taxonomy" id="1572660"/>
    <lineage>
        <taxon>Bacteria</taxon>
        <taxon>Bacillati</taxon>
        <taxon>Actinomycetota</taxon>
        <taxon>Actinomycetes</taxon>
        <taxon>Propionibacteriales</taxon>
        <taxon>Kribbellaceae</taxon>
        <taxon>Kribbella</taxon>
    </lineage>
</organism>
<keyword evidence="5 7" id="KW-1133">Transmembrane helix</keyword>
<dbReference type="PANTHER" id="PTHR30193:SF37">
    <property type="entry name" value="INNER MEMBRANE ABC TRANSPORTER PERMEASE PROTEIN YCJO"/>
    <property type="match status" value="1"/>
</dbReference>
<dbReference type="InterPro" id="IPR000515">
    <property type="entry name" value="MetI-like"/>
</dbReference>
<evidence type="ECO:0000256" key="5">
    <source>
        <dbReference type="ARBA" id="ARBA00022989"/>
    </source>
</evidence>
<feature type="transmembrane region" description="Helical" evidence="7">
    <location>
        <begin position="134"/>
        <end position="153"/>
    </location>
</feature>
<evidence type="ECO:0000313" key="10">
    <source>
        <dbReference type="Proteomes" id="UP000294225"/>
    </source>
</evidence>
<dbReference type="PANTHER" id="PTHR30193">
    <property type="entry name" value="ABC TRANSPORTER PERMEASE PROTEIN"/>
    <property type="match status" value="1"/>
</dbReference>
<evidence type="ECO:0000259" key="8">
    <source>
        <dbReference type="PROSITE" id="PS50928"/>
    </source>
</evidence>
<comment type="caution">
    <text evidence="9">The sequence shown here is derived from an EMBL/GenBank/DDBJ whole genome shotgun (WGS) entry which is preliminary data.</text>
</comment>
<dbReference type="GO" id="GO:0005886">
    <property type="term" value="C:plasma membrane"/>
    <property type="evidence" value="ECO:0007669"/>
    <property type="project" value="UniProtKB-SubCell"/>
</dbReference>
<protein>
    <submittedName>
        <fullName evidence="9">Sugar ABC transporter permease</fullName>
    </submittedName>
</protein>
<dbReference type="PROSITE" id="PS50928">
    <property type="entry name" value="ABC_TM1"/>
    <property type="match status" value="1"/>
</dbReference>
<sequence length="280" mass="30309">MIGLSVLFVAVFTAIPIVASLGLSFFSWDVISTPEYVGLENYRRLFTDGPVLKSFGVTLGMALAIVVLQLTIGLGLAVLVNQRKLVWVRTLFRTAFYLPLLASTAAVSIFMGYLFDYKFGVVNYYLGLLGIPNVPWLTSGFGAAATIVLIAVWQQIGFTFVLFVASLMSVPTDVLEAAQIDGAGAFRTLFRIKIPLISPTILFAAVVALINAMQLFDQPYIMTKGGPGSATTTVTISMYQKGFQNLQFGYGSAIAIVLLAAILVITGLQFLAARKLVFYQ</sequence>
<evidence type="ECO:0000256" key="7">
    <source>
        <dbReference type="RuleBase" id="RU363032"/>
    </source>
</evidence>
<keyword evidence="2 7" id="KW-0813">Transport</keyword>
<accession>A0A4R0IY74</accession>
<comment type="subcellular location">
    <subcellularLocation>
        <location evidence="1 7">Cell membrane</location>
        <topology evidence="1 7">Multi-pass membrane protein</topology>
    </subcellularLocation>
</comment>
<evidence type="ECO:0000256" key="3">
    <source>
        <dbReference type="ARBA" id="ARBA00022475"/>
    </source>
</evidence>
<dbReference type="AlphaFoldDB" id="A0A4R0IY74"/>
<dbReference type="Pfam" id="PF00528">
    <property type="entry name" value="BPD_transp_1"/>
    <property type="match status" value="1"/>
</dbReference>
<evidence type="ECO:0000256" key="1">
    <source>
        <dbReference type="ARBA" id="ARBA00004651"/>
    </source>
</evidence>
<keyword evidence="4 7" id="KW-0812">Transmembrane</keyword>
<dbReference type="Gene3D" id="1.10.3720.10">
    <property type="entry name" value="MetI-like"/>
    <property type="match status" value="1"/>
</dbReference>
<dbReference type="EMBL" id="SJKC01000003">
    <property type="protein sequence ID" value="TCC36558.1"/>
    <property type="molecule type" value="Genomic_DNA"/>
</dbReference>
<dbReference type="SUPFAM" id="SSF161098">
    <property type="entry name" value="MetI-like"/>
    <property type="match status" value="1"/>
</dbReference>
<name>A0A4R0IY74_9ACTN</name>